<evidence type="ECO:0008006" key="4">
    <source>
        <dbReference type="Google" id="ProtNLM"/>
    </source>
</evidence>
<reference evidence="2" key="1">
    <citation type="submission" date="2020-07" db="EMBL/GenBank/DDBJ databases">
        <title>The High-quality genome of the commercially important snow crab, Chionoecetes opilio.</title>
        <authorList>
            <person name="Jeong J.-H."/>
            <person name="Ryu S."/>
        </authorList>
    </citation>
    <scope>NUCLEOTIDE SEQUENCE</scope>
    <source>
        <strain evidence="2">MADBK_172401_WGS</strain>
        <tissue evidence="2">Digestive gland</tissue>
    </source>
</reference>
<gene>
    <name evidence="2" type="ORF">GWK47_007548</name>
</gene>
<evidence type="ECO:0000313" key="2">
    <source>
        <dbReference type="EMBL" id="KAG0718665.1"/>
    </source>
</evidence>
<dbReference type="AlphaFoldDB" id="A0A8J5CRN7"/>
<dbReference type="OrthoDB" id="6373941at2759"/>
<feature type="region of interest" description="Disordered" evidence="1">
    <location>
        <begin position="160"/>
        <end position="189"/>
    </location>
</feature>
<dbReference type="Proteomes" id="UP000770661">
    <property type="component" value="Unassembled WGS sequence"/>
</dbReference>
<evidence type="ECO:0000256" key="1">
    <source>
        <dbReference type="SAM" id="MobiDB-lite"/>
    </source>
</evidence>
<dbReference type="EMBL" id="JACEEZ010015693">
    <property type="protein sequence ID" value="KAG0718665.1"/>
    <property type="molecule type" value="Genomic_DNA"/>
</dbReference>
<comment type="caution">
    <text evidence="2">The sequence shown here is derived from an EMBL/GenBank/DDBJ whole genome shotgun (WGS) entry which is preliminary data.</text>
</comment>
<sequence length="189" mass="21292">MASNRWRQLPPAELVAIRGALHPRTGEFHSPWHHTHRLKNPLSKPLRDTQPQDNIHLLTSTLLLAQRLAGRGCKITLNWVPRHVGLRATKAADRARKISRCPFPAPPRLFCSLSQNSTQNKVCLARLSRQQTRGHRALSSPSASWYAAWHTAYHPLPRPIHPPTPLRDRPTQSSASAFPALRKIPPGRC</sequence>
<evidence type="ECO:0000313" key="3">
    <source>
        <dbReference type="Proteomes" id="UP000770661"/>
    </source>
</evidence>
<keyword evidence="3" id="KW-1185">Reference proteome</keyword>
<accession>A0A8J5CRN7</accession>
<proteinExistence type="predicted"/>
<organism evidence="2 3">
    <name type="scientific">Chionoecetes opilio</name>
    <name type="common">Atlantic snow crab</name>
    <name type="synonym">Cancer opilio</name>
    <dbReference type="NCBI Taxonomy" id="41210"/>
    <lineage>
        <taxon>Eukaryota</taxon>
        <taxon>Metazoa</taxon>
        <taxon>Ecdysozoa</taxon>
        <taxon>Arthropoda</taxon>
        <taxon>Crustacea</taxon>
        <taxon>Multicrustacea</taxon>
        <taxon>Malacostraca</taxon>
        <taxon>Eumalacostraca</taxon>
        <taxon>Eucarida</taxon>
        <taxon>Decapoda</taxon>
        <taxon>Pleocyemata</taxon>
        <taxon>Brachyura</taxon>
        <taxon>Eubrachyura</taxon>
        <taxon>Majoidea</taxon>
        <taxon>Majidae</taxon>
        <taxon>Chionoecetes</taxon>
    </lineage>
</organism>
<name>A0A8J5CRN7_CHIOP</name>
<protein>
    <recommendedName>
        <fullName evidence="4">RNase H type-1 domain-containing protein</fullName>
    </recommendedName>
</protein>